<dbReference type="GO" id="GO:0006281">
    <property type="term" value="P:DNA repair"/>
    <property type="evidence" value="ECO:0007669"/>
    <property type="project" value="TreeGrafter"/>
</dbReference>
<comment type="caution">
    <text evidence="1">The sequence shown here is derived from an EMBL/GenBank/DDBJ whole genome shotgun (WGS) entry which is preliminary data.</text>
</comment>
<dbReference type="Gene3D" id="3.40.50.300">
    <property type="entry name" value="P-loop containing nucleotide triphosphate hydrolases"/>
    <property type="match status" value="1"/>
</dbReference>
<dbReference type="Pfam" id="PF13671">
    <property type="entry name" value="AAA_33"/>
    <property type="match status" value="1"/>
</dbReference>
<dbReference type="GO" id="GO:0046404">
    <property type="term" value="F:ATP-dependent polydeoxyribonucleotide 5'-hydroxyl-kinase activity"/>
    <property type="evidence" value="ECO:0007669"/>
    <property type="project" value="TreeGrafter"/>
</dbReference>
<evidence type="ECO:0000313" key="1">
    <source>
        <dbReference type="EMBL" id="HGF99141.1"/>
    </source>
</evidence>
<gene>
    <name evidence="1" type="ORF">ENR15_00295</name>
</gene>
<keyword evidence="1" id="KW-0067">ATP-binding</keyword>
<dbReference type="PIRSF" id="PIRSF037081">
    <property type="entry name" value="P-loop_All4644_prd"/>
    <property type="match status" value="1"/>
</dbReference>
<dbReference type="GO" id="GO:0003690">
    <property type="term" value="F:double-stranded DNA binding"/>
    <property type="evidence" value="ECO:0007669"/>
    <property type="project" value="TreeGrafter"/>
</dbReference>
<dbReference type="PANTHER" id="PTHR12083:SF9">
    <property type="entry name" value="BIFUNCTIONAL POLYNUCLEOTIDE PHOSPHATASE_KINASE"/>
    <property type="match status" value="1"/>
</dbReference>
<dbReference type="GO" id="GO:0005524">
    <property type="term" value="F:ATP binding"/>
    <property type="evidence" value="ECO:0007669"/>
    <property type="project" value="UniProtKB-KW"/>
</dbReference>
<sequence length="156" mass="18463">MQAVILIGIQGAGKSTFCQLRFFHTHIRINLDMLKTRHREEIIFRACLEAKQPFVIDNTNPTPEDRARYIPLAKQYKFRIIGYYFQCPLSDCQRRNAQRTGKQKIPQAAIAATYEKLVLPDWQEGFDELYYVQIEPDNSFIVREWEKYKNALFLQN</sequence>
<keyword evidence="1" id="KW-0547">Nucleotide-binding</keyword>
<dbReference type="InterPro" id="IPR017101">
    <property type="entry name" value="P-loop_ATP/GTP-bd_All4644_prd"/>
</dbReference>
<accession>A0A7C3ZHP8</accession>
<organism evidence="1">
    <name type="scientific">Planktothricoides sp. SpSt-374</name>
    <dbReference type="NCBI Taxonomy" id="2282167"/>
    <lineage>
        <taxon>Bacteria</taxon>
        <taxon>Bacillati</taxon>
        <taxon>Cyanobacteriota</taxon>
        <taxon>Cyanophyceae</taxon>
        <taxon>Oscillatoriophycideae</taxon>
        <taxon>Oscillatoriales</taxon>
        <taxon>Oscillatoriaceae</taxon>
        <taxon>Planktothricoides</taxon>
    </lineage>
</organism>
<name>A0A7C3ZHP8_9CYAN</name>
<dbReference type="SUPFAM" id="SSF52540">
    <property type="entry name" value="P-loop containing nucleoside triphosphate hydrolases"/>
    <property type="match status" value="1"/>
</dbReference>
<protein>
    <submittedName>
        <fullName evidence="1">ATP-binding protein</fullName>
    </submittedName>
</protein>
<dbReference type="InterPro" id="IPR027417">
    <property type="entry name" value="P-loop_NTPase"/>
</dbReference>
<dbReference type="GO" id="GO:0046403">
    <property type="term" value="F:polynucleotide 3'-phosphatase activity"/>
    <property type="evidence" value="ECO:0007669"/>
    <property type="project" value="TreeGrafter"/>
</dbReference>
<proteinExistence type="predicted"/>
<dbReference type="PANTHER" id="PTHR12083">
    <property type="entry name" value="BIFUNCTIONAL POLYNUCLEOTIDE PHOSPHATASE/KINASE"/>
    <property type="match status" value="1"/>
</dbReference>
<dbReference type="AlphaFoldDB" id="A0A7C3ZHP8"/>
<reference evidence="1" key="1">
    <citation type="journal article" date="2020" name="mSystems">
        <title>Genome- and Community-Level Interaction Insights into Carbon Utilization and Element Cycling Functions of Hydrothermarchaeota in Hydrothermal Sediment.</title>
        <authorList>
            <person name="Zhou Z."/>
            <person name="Liu Y."/>
            <person name="Xu W."/>
            <person name="Pan J."/>
            <person name="Luo Z.H."/>
            <person name="Li M."/>
        </authorList>
    </citation>
    <scope>NUCLEOTIDE SEQUENCE [LARGE SCALE GENOMIC DNA]</scope>
    <source>
        <strain evidence="1">SpSt-374</strain>
    </source>
</reference>
<dbReference type="EMBL" id="DSPX01000002">
    <property type="protein sequence ID" value="HGF99141.1"/>
    <property type="molecule type" value="Genomic_DNA"/>
</dbReference>